<proteinExistence type="predicted"/>
<dbReference type="AlphaFoldDB" id="A0A0F9NGM5"/>
<name>A0A0F9NGM5_9ZZZZ</name>
<sequence length="178" mass="19904">MTTLEERRQWMRDGCPLKEANRRDGGMFGGDCDVFYLYILDRLGRIIVRCVNCGASATSHHTIDGGMELIGELAQADIDAGKRLAVDGVKTAIDAVGKWIGDHAWLLAETAEDELFKEGYEGVAHRPEVARWIVERMHWKTLEEQILVGSGCVYVLEGDEEEKDIDIARVKEQAGWPA</sequence>
<reference evidence="1" key="1">
    <citation type="journal article" date="2015" name="Nature">
        <title>Complex archaea that bridge the gap between prokaryotes and eukaryotes.</title>
        <authorList>
            <person name="Spang A."/>
            <person name="Saw J.H."/>
            <person name="Jorgensen S.L."/>
            <person name="Zaremba-Niedzwiedzka K."/>
            <person name="Martijn J."/>
            <person name="Lind A.E."/>
            <person name="van Eijk R."/>
            <person name="Schleper C."/>
            <person name="Guy L."/>
            <person name="Ettema T.J."/>
        </authorList>
    </citation>
    <scope>NUCLEOTIDE SEQUENCE</scope>
</reference>
<dbReference type="EMBL" id="LAZR01003403">
    <property type="protein sequence ID" value="KKN18700.1"/>
    <property type="molecule type" value="Genomic_DNA"/>
</dbReference>
<organism evidence="1">
    <name type="scientific">marine sediment metagenome</name>
    <dbReference type="NCBI Taxonomy" id="412755"/>
    <lineage>
        <taxon>unclassified sequences</taxon>
        <taxon>metagenomes</taxon>
        <taxon>ecological metagenomes</taxon>
    </lineage>
</organism>
<gene>
    <name evidence="1" type="ORF">LCGC14_0953160</name>
</gene>
<evidence type="ECO:0000313" key="1">
    <source>
        <dbReference type="EMBL" id="KKN18700.1"/>
    </source>
</evidence>
<protein>
    <submittedName>
        <fullName evidence="1">Uncharacterized protein</fullName>
    </submittedName>
</protein>
<comment type="caution">
    <text evidence="1">The sequence shown here is derived from an EMBL/GenBank/DDBJ whole genome shotgun (WGS) entry which is preliminary data.</text>
</comment>
<accession>A0A0F9NGM5</accession>